<feature type="transmembrane region" description="Helical" evidence="6">
    <location>
        <begin position="71"/>
        <end position="91"/>
    </location>
</feature>
<dbReference type="PANTHER" id="PTHR20855:SF3">
    <property type="entry name" value="LD03007P"/>
    <property type="match status" value="1"/>
</dbReference>
<feature type="compositionally biased region" description="Basic and acidic residues" evidence="5">
    <location>
        <begin position="34"/>
        <end position="45"/>
    </location>
</feature>
<feature type="transmembrane region" description="Helical" evidence="6">
    <location>
        <begin position="161"/>
        <end position="180"/>
    </location>
</feature>
<evidence type="ECO:0000256" key="5">
    <source>
        <dbReference type="SAM" id="MobiDB-lite"/>
    </source>
</evidence>
<reference evidence="7" key="1">
    <citation type="submission" date="2023-06" db="EMBL/GenBank/DDBJ databases">
        <title>MT1 and MT2 Draft Genomes of Novel Species.</title>
        <authorList>
            <person name="Venkateswaran K."/>
        </authorList>
    </citation>
    <scope>NUCLEOTIDE SEQUENCE</scope>
    <source>
        <strain evidence="7">F6_8S_P_1B</strain>
    </source>
</reference>
<keyword evidence="4 6" id="KW-0472">Membrane</keyword>
<dbReference type="Pfam" id="PF03006">
    <property type="entry name" value="HlyIII"/>
    <property type="match status" value="1"/>
</dbReference>
<feature type="transmembrane region" description="Helical" evidence="6">
    <location>
        <begin position="136"/>
        <end position="154"/>
    </location>
</feature>
<dbReference type="EMBL" id="JAROCF010000001">
    <property type="protein sequence ID" value="MDN4615810.1"/>
    <property type="molecule type" value="Genomic_DNA"/>
</dbReference>
<dbReference type="RefSeq" id="WP_301212387.1">
    <property type="nucleotide sequence ID" value="NZ_JAROCF010000001.1"/>
</dbReference>
<dbReference type="Proteomes" id="UP001174208">
    <property type="component" value="Unassembled WGS sequence"/>
</dbReference>
<accession>A0ABT8KEC6</accession>
<name>A0ABT8KEC6_9MICO</name>
<protein>
    <submittedName>
        <fullName evidence="7">Hemolysin III family protein</fullName>
    </submittedName>
</protein>
<comment type="subcellular location">
    <subcellularLocation>
        <location evidence="1">Membrane</location>
        <topology evidence="1">Multi-pass membrane protein</topology>
    </subcellularLocation>
</comment>
<comment type="caution">
    <text evidence="7">The sequence shown here is derived from an EMBL/GenBank/DDBJ whole genome shotgun (WGS) entry which is preliminary data.</text>
</comment>
<keyword evidence="8" id="KW-1185">Reference proteome</keyword>
<feature type="region of interest" description="Disordered" evidence="5">
    <location>
        <begin position="1"/>
        <end position="45"/>
    </location>
</feature>
<feature type="transmembrane region" description="Helical" evidence="6">
    <location>
        <begin position="186"/>
        <end position="204"/>
    </location>
</feature>
<gene>
    <name evidence="7" type="ORF">P5G50_15260</name>
</gene>
<feature type="transmembrane region" description="Helical" evidence="6">
    <location>
        <begin position="248"/>
        <end position="269"/>
    </location>
</feature>
<keyword evidence="3 6" id="KW-1133">Transmembrane helix</keyword>
<evidence type="ECO:0000256" key="3">
    <source>
        <dbReference type="ARBA" id="ARBA00022989"/>
    </source>
</evidence>
<evidence type="ECO:0000313" key="7">
    <source>
        <dbReference type="EMBL" id="MDN4615810.1"/>
    </source>
</evidence>
<dbReference type="InterPro" id="IPR004254">
    <property type="entry name" value="AdipoR/HlyIII-related"/>
</dbReference>
<evidence type="ECO:0000256" key="1">
    <source>
        <dbReference type="ARBA" id="ARBA00004141"/>
    </source>
</evidence>
<sequence length="275" mass="29670">MSPRHRPAAESAAADVADQLDRPAAELSPADAAVKADEAVADREGPDLPNIPLLDASPASTAELKPKWRGWIHAGTFPVTIAAGIVLICLAEGAAAKWASAVFMLTSMLLFGNSALYHRFNWKPKTKVVLKRIDHANIFLLIAGTYTPLAVLALPPDKGILLLSLVWAGALLGIGFRVFWISAPRWLYVPIYVALGWAAMMYVVDLVNANVAMMVLVLVGGILYTIGAVIYGLKRPNPFPGVFGFHEIFHTLTVLAFLCHWTATLLIALHPAYNG</sequence>
<evidence type="ECO:0000313" key="8">
    <source>
        <dbReference type="Proteomes" id="UP001174208"/>
    </source>
</evidence>
<feature type="transmembrane region" description="Helical" evidence="6">
    <location>
        <begin position="211"/>
        <end position="233"/>
    </location>
</feature>
<evidence type="ECO:0000256" key="6">
    <source>
        <dbReference type="SAM" id="Phobius"/>
    </source>
</evidence>
<organism evidence="7 8">
    <name type="scientific">Leifsonia williamsii</name>
    <dbReference type="NCBI Taxonomy" id="3035919"/>
    <lineage>
        <taxon>Bacteria</taxon>
        <taxon>Bacillati</taxon>
        <taxon>Actinomycetota</taxon>
        <taxon>Actinomycetes</taxon>
        <taxon>Micrococcales</taxon>
        <taxon>Microbacteriaceae</taxon>
        <taxon>Leifsonia</taxon>
    </lineage>
</organism>
<evidence type="ECO:0000256" key="4">
    <source>
        <dbReference type="ARBA" id="ARBA00023136"/>
    </source>
</evidence>
<proteinExistence type="predicted"/>
<dbReference type="PANTHER" id="PTHR20855">
    <property type="entry name" value="ADIPOR/PROGESTIN RECEPTOR-RELATED"/>
    <property type="match status" value="1"/>
</dbReference>
<feature type="transmembrane region" description="Helical" evidence="6">
    <location>
        <begin position="98"/>
        <end position="116"/>
    </location>
</feature>
<keyword evidence="2 6" id="KW-0812">Transmembrane</keyword>
<evidence type="ECO:0000256" key="2">
    <source>
        <dbReference type="ARBA" id="ARBA00022692"/>
    </source>
</evidence>